<dbReference type="InterPro" id="IPR036389">
    <property type="entry name" value="RNase_III_sf"/>
</dbReference>
<feature type="compositionally biased region" description="Basic and acidic residues" evidence="1">
    <location>
        <begin position="676"/>
        <end position="686"/>
    </location>
</feature>
<dbReference type="PANTHER" id="PTHR39671:SF1">
    <property type="entry name" value="RNA EDITING COMPLEX PROTEIN MP67"/>
    <property type="match status" value="1"/>
</dbReference>
<keyword evidence="4" id="KW-1185">Reference proteome</keyword>
<dbReference type="Gene3D" id="1.10.1520.10">
    <property type="entry name" value="Ribonuclease III domain"/>
    <property type="match status" value="1"/>
</dbReference>
<dbReference type="EMBL" id="ATMH01008362">
    <property type="protein sequence ID" value="EPY22075.1"/>
    <property type="molecule type" value="Genomic_DNA"/>
</dbReference>
<evidence type="ECO:0000256" key="1">
    <source>
        <dbReference type="SAM" id="MobiDB-lite"/>
    </source>
</evidence>
<feature type="region of interest" description="Disordered" evidence="1">
    <location>
        <begin position="451"/>
        <end position="478"/>
    </location>
</feature>
<reference evidence="3 4" key="1">
    <citation type="journal article" date="2013" name="PLoS ONE">
        <title>Predicting the Proteins of Angomonas deanei, Strigomonas culicis and Their Respective Endosymbionts Reveals New Aspects of the Trypanosomatidae Family.</title>
        <authorList>
            <person name="Motta M.C."/>
            <person name="Martins A.C."/>
            <person name="de Souza S.S."/>
            <person name="Catta-Preta C.M."/>
            <person name="Silva R."/>
            <person name="Klein C.C."/>
            <person name="de Almeida L.G."/>
            <person name="de Lima Cunha O."/>
            <person name="Ciapina L.P."/>
            <person name="Brocchi M."/>
            <person name="Colabardini A.C."/>
            <person name="de Araujo Lima B."/>
            <person name="Machado C.R."/>
            <person name="de Almeida Soares C.M."/>
            <person name="Probst C.M."/>
            <person name="de Menezes C.B."/>
            <person name="Thompson C.E."/>
            <person name="Bartholomeu D.C."/>
            <person name="Gradia D.F."/>
            <person name="Pavoni D.P."/>
            <person name="Grisard E.C."/>
            <person name="Fantinatti-Garboggini F."/>
            <person name="Marchini F.K."/>
            <person name="Rodrigues-Luiz G.F."/>
            <person name="Wagner G."/>
            <person name="Goldman G.H."/>
            <person name="Fietto J.L."/>
            <person name="Elias M.C."/>
            <person name="Goldman M.H."/>
            <person name="Sagot M.F."/>
            <person name="Pereira M."/>
            <person name="Stoco P.H."/>
            <person name="de Mendonca-Neto R.P."/>
            <person name="Teixeira S.M."/>
            <person name="Maciel T.E."/>
            <person name="de Oliveira Mendes T.A."/>
            <person name="Urmenyi T.P."/>
            <person name="de Souza W."/>
            <person name="Schenkman S."/>
            <person name="de Vasconcelos A.T."/>
        </authorList>
    </citation>
    <scope>NUCLEOTIDE SEQUENCE [LARGE SCALE GENOMIC DNA]</scope>
</reference>
<protein>
    <submittedName>
        <fullName evidence="3">RNA editing complex protein MP67</fullName>
    </submittedName>
</protein>
<evidence type="ECO:0000313" key="3">
    <source>
        <dbReference type="EMBL" id="EPY22075.1"/>
    </source>
</evidence>
<organism evidence="3 4">
    <name type="scientific">Strigomonas culicis</name>
    <dbReference type="NCBI Taxonomy" id="28005"/>
    <lineage>
        <taxon>Eukaryota</taxon>
        <taxon>Discoba</taxon>
        <taxon>Euglenozoa</taxon>
        <taxon>Kinetoplastea</taxon>
        <taxon>Metakinetoplastina</taxon>
        <taxon>Trypanosomatida</taxon>
        <taxon>Trypanosomatidae</taxon>
        <taxon>Strigomonadinae</taxon>
        <taxon>Strigomonas</taxon>
    </lineage>
</organism>
<gene>
    <name evidence="3" type="ORF">STCU_08362</name>
</gene>
<dbReference type="SUPFAM" id="SSF69065">
    <property type="entry name" value="RNase III domain-like"/>
    <property type="match status" value="1"/>
</dbReference>
<dbReference type="GO" id="GO:0004525">
    <property type="term" value="F:ribonuclease III activity"/>
    <property type="evidence" value="ECO:0007669"/>
    <property type="project" value="InterPro"/>
</dbReference>
<dbReference type="InterPro" id="IPR000999">
    <property type="entry name" value="RNase_III_dom"/>
</dbReference>
<dbReference type="PANTHER" id="PTHR39671">
    <property type="entry name" value="COMPLEX PROTEIN NUCLEASE, PUTATIVE KREPB1-RELATED-RELATED"/>
    <property type="match status" value="1"/>
</dbReference>
<dbReference type="GO" id="GO:0006396">
    <property type="term" value="P:RNA processing"/>
    <property type="evidence" value="ECO:0007669"/>
    <property type="project" value="InterPro"/>
</dbReference>
<feature type="region of interest" description="Disordered" evidence="1">
    <location>
        <begin position="676"/>
        <end position="701"/>
    </location>
</feature>
<name>S9VG13_9TRYP</name>
<feature type="domain" description="RNase III" evidence="2">
    <location>
        <begin position="263"/>
        <end position="382"/>
    </location>
</feature>
<sequence length="701" mass="79188">MWMPFQRCVYSMGTLTCSLQQRTLHNSSFFFRLAPVIREDAITTKKYSSFFRDGDVDDRGGHVEAYIDDEQHAAVDCADWLLTSWQQAGTHSGGSSLITASAVYRRCLEEAEKCSSIESKEGTSFVGKDYPHCHLCATPLSTSYAMHQSSVEHQARVGVLERAVTLVNYYLATLVHPEEARQRDGDFRDAPLRLCTPAEEECIRRRAEHVRRVDWSQRLLWRWQTAIDAAPEADFSRMRRLSAVKPHQRLWRLRYLLRYLFGIKALQCSLDLHRSETAALYSRSAQTTDAAAASFRRSSTFERLELIGDNVFKTMVPNRLQLLFPPVEGGVSSKLALLQQLLDSNAGLIAIYDLLQLNDIIGMTLPNSKSKADVVEALIGELQTFVWAGETRQQGNRYACIDGRNTRYVCAVVRHTLEELTHVLLLWRLEATLKAGQHFLEMHTTEEFVRRHSQRLSNGPTGGNELDRKAKAAAQESKLERSRYDLLPLLSPEERYHPAVPPTTYGKENCYYSAHVAPVRASGAHELQRALAAHPFVAPTRYRHFYDSTGVPALTVSKPAYTRKHTEMREAMRTEDVHGLPLTDGASDGHLAPMCASPRWRRDEKERRCWLTLSAALEPYRLTTAEVQTVMAERLWGTVQRTVAHHGGGADSDGGAVVGHRTTYCEPCAHGRYARSDERKRRENLHESTTASSKCMPLIAT</sequence>
<evidence type="ECO:0000313" key="4">
    <source>
        <dbReference type="Proteomes" id="UP000015354"/>
    </source>
</evidence>
<accession>S9VG13</accession>
<dbReference type="OrthoDB" id="259130at2759"/>
<dbReference type="PROSITE" id="PS50142">
    <property type="entry name" value="RNASE_3_2"/>
    <property type="match status" value="1"/>
</dbReference>
<dbReference type="Proteomes" id="UP000015354">
    <property type="component" value="Unassembled WGS sequence"/>
</dbReference>
<dbReference type="AlphaFoldDB" id="S9VG13"/>
<evidence type="ECO:0000259" key="2">
    <source>
        <dbReference type="PROSITE" id="PS50142"/>
    </source>
</evidence>
<comment type="caution">
    <text evidence="3">The sequence shown here is derived from an EMBL/GenBank/DDBJ whole genome shotgun (WGS) entry which is preliminary data.</text>
</comment>
<proteinExistence type="predicted"/>